<dbReference type="GeneID" id="75112546"/>
<dbReference type="EMBL" id="VVYJ01000001">
    <property type="protein sequence ID" value="KAA5481480.1"/>
    <property type="molecule type" value="Genomic_DNA"/>
</dbReference>
<sequence length="332" mass="37084">MSKLLKICMVVAAVLSFTGCYNDFDDPAPAKVWTEADFNKDQIITIKQLKDIYYAKYAPGSTAGLGKYVEITEDYVIRGKVISSDQAGNVYKSLYIYDETSQSGIELKLMVSNYVYYHMGQTIYVKTKGMALGNYRYMISLGMPPTEADIEKNYANRNLENQLLINEHICPGAMGELTENDVLVITPSNYETALNDDALGRLVRFEGLTYKEGTSGNNFYPSYLEAIYENGKTEATYTSKSYISEGLTPTYAYSYNNQRYYGSAWFSYGGTTTEDKGNYIVRVSGYSNFALQPLPEAGATGDITAIYTKYSSSSGGFITYQLLVNSFNDINF</sequence>
<evidence type="ECO:0000313" key="9">
    <source>
        <dbReference type="EMBL" id="UVQ97796.1"/>
    </source>
</evidence>
<dbReference type="Proteomes" id="UP000427825">
    <property type="component" value="Unassembled WGS sequence"/>
</dbReference>
<evidence type="ECO:0000313" key="11">
    <source>
        <dbReference type="Proteomes" id="UP000284205"/>
    </source>
</evidence>
<reference evidence="10 11" key="1">
    <citation type="submission" date="2018-08" db="EMBL/GenBank/DDBJ databases">
        <title>A genome reference for cultivated species of the human gut microbiota.</title>
        <authorList>
            <person name="Zou Y."/>
            <person name="Xue W."/>
            <person name="Luo G."/>
        </authorList>
    </citation>
    <scope>NUCLEOTIDE SEQUENCE [LARGE SCALE GENOMIC DNA]</scope>
    <source>
        <strain evidence="7 11">AF24-29LB</strain>
        <strain evidence="8 10">AM16-49B</strain>
    </source>
</reference>
<gene>
    <name evidence="8" type="ORF">DW190_09290</name>
    <name evidence="7" type="ORF">DWY26_04220</name>
    <name evidence="5" type="ORF">F2Y31_02650</name>
    <name evidence="4" type="ORF">F2Y35_00740</name>
    <name evidence="3" type="ORF">F2Y39_02255</name>
    <name evidence="9" type="ORF">NXW23_05415</name>
    <name evidence="6" type="ORF">Q4469_19790</name>
</gene>
<keyword evidence="1" id="KW-0732">Signal</keyword>
<feature type="chain" id="PRO_5042713061" evidence="1">
    <location>
        <begin position="23"/>
        <end position="332"/>
    </location>
</feature>
<dbReference type="PROSITE" id="PS51257">
    <property type="entry name" value="PROKAR_LIPOPROTEIN"/>
    <property type="match status" value="1"/>
</dbReference>
<evidence type="ECO:0000313" key="10">
    <source>
        <dbReference type="Proteomes" id="UP000283512"/>
    </source>
</evidence>
<dbReference type="Proteomes" id="UP000284205">
    <property type="component" value="Unassembled WGS sequence"/>
</dbReference>
<dbReference type="RefSeq" id="WP_032838384.1">
    <property type="nucleotide sequence ID" value="NZ_CABMOQ010000018.1"/>
</dbReference>
<dbReference type="Proteomes" id="UP001060260">
    <property type="component" value="Chromosome"/>
</dbReference>
<reference evidence="12 13" key="2">
    <citation type="journal article" date="2019" name="Nat. Med.">
        <title>A library of human gut bacterial isolates paired with longitudinal multiomics data enables mechanistic microbiome research.</title>
        <authorList>
            <person name="Poyet M."/>
            <person name="Groussin M."/>
            <person name="Gibbons S.M."/>
            <person name="Avila-Pacheco J."/>
            <person name="Jiang X."/>
            <person name="Kearney S.M."/>
            <person name="Perrotta A.R."/>
            <person name="Berdy B."/>
            <person name="Zhao S."/>
            <person name="Lieberman T.D."/>
            <person name="Swanson P.K."/>
            <person name="Smith M."/>
            <person name="Roesemann S."/>
            <person name="Alexander J.E."/>
            <person name="Rich S.A."/>
            <person name="Livny J."/>
            <person name="Vlamakis H."/>
            <person name="Clish C."/>
            <person name="Bullock K."/>
            <person name="Deik A."/>
            <person name="Scott J."/>
            <person name="Pierce K.A."/>
            <person name="Xavier R.J."/>
            <person name="Alm E.J."/>
        </authorList>
    </citation>
    <scope>NUCLEOTIDE SEQUENCE [LARGE SCALE GENOMIC DNA]</scope>
    <source>
        <strain evidence="5 12">BIOML-A19</strain>
        <strain evidence="4 14">BIOML-A21</strain>
        <strain evidence="3 13">BIOML-A25</strain>
    </source>
</reference>
<dbReference type="EMBL" id="VVYD01000001">
    <property type="protein sequence ID" value="KAA5504150.1"/>
    <property type="molecule type" value="Genomic_DNA"/>
</dbReference>
<feature type="domain" description="DUF5689" evidence="2">
    <location>
        <begin position="42"/>
        <end position="330"/>
    </location>
</feature>
<dbReference type="EMBL" id="QRUO01000003">
    <property type="protein sequence ID" value="RGR73155.1"/>
    <property type="molecule type" value="Genomic_DNA"/>
</dbReference>
<dbReference type="AlphaFoldDB" id="A0A412FYD8"/>
<feature type="signal peptide" evidence="1">
    <location>
        <begin position="1"/>
        <end position="22"/>
    </location>
</feature>
<evidence type="ECO:0000259" key="2">
    <source>
        <dbReference type="Pfam" id="PF18942"/>
    </source>
</evidence>
<reference evidence="9" key="3">
    <citation type="submission" date="2022-08" db="EMBL/GenBank/DDBJ databases">
        <title>Genome Sequencing of Bacteroides fragilis Group Isolates with Nanopore Technology.</title>
        <authorList>
            <person name="Tisza M.J."/>
            <person name="Smith D."/>
            <person name="Dekker J.P."/>
        </authorList>
    </citation>
    <scope>NUCLEOTIDE SEQUENCE</scope>
    <source>
        <strain evidence="9">BFG-474</strain>
    </source>
</reference>
<dbReference type="InterPro" id="IPR043744">
    <property type="entry name" value="DUF5689"/>
</dbReference>
<dbReference type="EMBL" id="JAUONL010000024">
    <property type="protein sequence ID" value="MDO6359888.1"/>
    <property type="molecule type" value="Genomic_DNA"/>
</dbReference>
<dbReference type="EMBL" id="CP103166">
    <property type="protein sequence ID" value="UVQ97796.1"/>
    <property type="molecule type" value="Genomic_DNA"/>
</dbReference>
<dbReference type="Proteomes" id="UP000368418">
    <property type="component" value="Unassembled WGS sequence"/>
</dbReference>
<evidence type="ECO:0000313" key="5">
    <source>
        <dbReference type="EMBL" id="KAA5504150.1"/>
    </source>
</evidence>
<protein>
    <submittedName>
        <fullName evidence="6">DUF5689 domain-containing protein</fullName>
    </submittedName>
</protein>
<reference evidence="6" key="4">
    <citation type="submission" date="2023-07" db="EMBL/GenBank/DDBJ databases">
        <title>Whole Genome Sequencing of Colonoscopy isolates.</title>
        <authorList>
            <person name="Surve S.V."/>
            <person name="Valls R.A."/>
            <person name="Barrak K.E."/>
            <person name="Gardner T.B."/>
            <person name="O'Toole G.A."/>
        </authorList>
    </citation>
    <scope>NUCLEOTIDE SEQUENCE</scope>
    <source>
        <strain evidence="6">GP0119</strain>
    </source>
</reference>
<name>A0A412FYD8_9BACE</name>
<proteinExistence type="predicted"/>
<organism evidence="7 11">
    <name type="scientific">Bacteroides caccae</name>
    <dbReference type="NCBI Taxonomy" id="47678"/>
    <lineage>
        <taxon>Bacteria</taxon>
        <taxon>Pseudomonadati</taxon>
        <taxon>Bacteroidota</taxon>
        <taxon>Bacteroidia</taxon>
        <taxon>Bacteroidales</taxon>
        <taxon>Bacteroidaceae</taxon>
        <taxon>Bacteroides</taxon>
    </lineage>
</organism>
<accession>A0A412FYD8</accession>
<dbReference type="Pfam" id="PF18942">
    <property type="entry name" value="DUF5689"/>
    <property type="match status" value="1"/>
</dbReference>
<evidence type="ECO:0000313" key="3">
    <source>
        <dbReference type="EMBL" id="KAA5481480.1"/>
    </source>
</evidence>
<evidence type="ECO:0000256" key="1">
    <source>
        <dbReference type="SAM" id="SignalP"/>
    </source>
</evidence>
<dbReference type="EMBL" id="VVYF01000001">
    <property type="protein sequence ID" value="KAA5495798.1"/>
    <property type="molecule type" value="Genomic_DNA"/>
</dbReference>
<evidence type="ECO:0000313" key="6">
    <source>
        <dbReference type="EMBL" id="MDO6359888.1"/>
    </source>
</evidence>
<dbReference type="Proteomes" id="UP001170023">
    <property type="component" value="Unassembled WGS sequence"/>
</dbReference>
<dbReference type="EMBL" id="QRKD01000006">
    <property type="protein sequence ID" value="RHH91285.1"/>
    <property type="molecule type" value="Genomic_DNA"/>
</dbReference>
<evidence type="ECO:0000313" key="4">
    <source>
        <dbReference type="EMBL" id="KAA5495798.1"/>
    </source>
</evidence>
<evidence type="ECO:0000313" key="14">
    <source>
        <dbReference type="Proteomes" id="UP000491168"/>
    </source>
</evidence>
<evidence type="ECO:0000313" key="8">
    <source>
        <dbReference type="EMBL" id="RHH91285.1"/>
    </source>
</evidence>
<evidence type="ECO:0000313" key="13">
    <source>
        <dbReference type="Proteomes" id="UP000427825"/>
    </source>
</evidence>
<evidence type="ECO:0000313" key="12">
    <source>
        <dbReference type="Proteomes" id="UP000368418"/>
    </source>
</evidence>
<dbReference type="Proteomes" id="UP000283512">
    <property type="component" value="Unassembled WGS sequence"/>
</dbReference>
<evidence type="ECO:0000313" key="7">
    <source>
        <dbReference type="EMBL" id="RGR73155.1"/>
    </source>
</evidence>
<dbReference type="Proteomes" id="UP000491168">
    <property type="component" value="Unassembled WGS sequence"/>
</dbReference>